<sequence>MIKDRGTIKWTAMMLPEHVHELRDLWEKDKEVPERTIDEQKIELIDYTIKSALTAAMEVKITFYEGSTYIEKLGHIREIDLYTSILSLLTPQGQKLKIQINRIVDVEPTE</sequence>
<dbReference type="InterPro" id="IPR014962">
    <property type="entry name" value="YolD"/>
</dbReference>
<dbReference type="EMBL" id="JJRY01000025">
    <property type="protein sequence ID" value="KEF36574.1"/>
    <property type="molecule type" value="Genomic_DNA"/>
</dbReference>
<comment type="caution">
    <text evidence="1">The sequence shown here is derived from an EMBL/GenBank/DDBJ whole genome shotgun (WGS) entry which is preliminary data.</text>
</comment>
<dbReference type="PANTHER" id="PTHR40051">
    <property type="entry name" value="IG HYPOTHETICAL 15966"/>
    <property type="match status" value="1"/>
</dbReference>
<evidence type="ECO:0000313" key="1">
    <source>
        <dbReference type="EMBL" id="KEF36574.1"/>
    </source>
</evidence>
<evidence type="ECO:0000313" key="2">
    <source>
        <dbReference type="Proteomes" id="UP000027936"/>
    </source>
</evidence>
<dbReference type="Proteomes" id="UP000027936">
    <property type="component" value="Unassembled WGS sequence"/>
</dbReference>
<dbReference type="RefSeq" id="WP_035198141.1">
    <property type="nucleotide sequence ID" value="NZ_JJRY01000025.1"/>
</dbReference>
<protein>
    <submittedName>
        <fullName evidence="1">YolD-like protein</fullName>
    </submittedName>
</protein>
<dbReference type="AlphaFoldDB" id="A0A072NFW4"/>
<dbReference type="Pfam" id="PF08863">
    <property type="entry name" value="YolD"/>
    <property type="match status" value="1"/>
</dbReference>
<proteinExistence type="predicted"/>
<organism evidence="1 2">
    <name type="scientific">Schinkia azotoformans MEV2011</name>
    <dbReference type="NCBI Taxonomy" id="1348973"/>
    <lineage>
        <taxon>Bacteria</taxon>
        <taxon>Bacillati</taxon>
        <taxon>Bacillota</taxon>
        <taxon>Bacilli</taxon>
        <taxon>Bacillales</taxon>
        <taxon>Bacillaceae</taxon>
        <taxon>Calidifontibacillus/Schinkia group</taxon>
        <taxon>Schinkia</taxon>
    </lineage>
</organism>
<reference evidence="1 2" key="1">
    <citation type="submission" date="2014-04" db="EMBL/GenBank/DDBJ databases">
        <title>Draft genome sequence of Bacillus azotoformans MEV2011, a (co-) denitrifying strain unable to grow in the presence of oxygen.</title>
        <authorList>
            <person name="Nielsen M."/>
            <person name="Schreiber L."/>
            <person name="Finster K."/>
            <person name="Schramm A."/>
        </authorList>
    </citation>
    <scope>NUCLEOTIDE SEQUENCE [LARGE SCALE GENOMIC DNA]</scope>
    <source>
        <strain evidence="1 2">MEV2011</strain>
    </source>
</reference>
<name>A0A072NFW4_SCHAZ</name>
<gene>
    <name evidence="1" type="ORF">M670_04267</name>
</gene>
<dbReference type="PANTHER" id="PTHR40051:SF1">
    <property type="entry name" value="YOLD-LIKE FAMILY PROTEIN"/>
    <property type="match status" value="1"/>
</dbReference>
<dbReference type="OrthoDB" id="1644322at2"/>
<accession>A0A072NFW4</accession>
<dbReference type="PATRIC" id="fig|1348973.3.peg.4148"/>